<dbReference type="InterPro" id="IPR036388">
    <property type="entry name" value="WH-like_DNA-bd_sf"/>
</dbReference>
<feature type="domain" description="AAA+ ATPase" evidence="7">
    <location>
        <begin position="229"/>
        <end position="364"/>
    </location>
</feature>
<dbReference type="Pfam" id="PF18052">
    <property type="entry name" value="Rx_N"/>
    <property type="match status" value="1"/>
</dbReference>
<dbReference type="InterPro" id="IPR042197">
    <property type="entry name" value="Apaf_helical"/>
</dbReference>
<organism evidence="8 9">
    <name type="scientific">Setaria viridis</name>
    <name type="common">Green bristlegrass</name>
    <name type="synonym">Setaria italica subsp. viridis</name>
    <dbReference type="NCBI Taxonomy" id="4556"/>
    <lineage>
        <taxon>Eukaryota</taxon>
        <taxon>Viridiplantae</taxon>
        <taxon>Streptophyta</taxon>
        <taxon>Embryophyta</taxon>
        <taxon>Tracheophyta</taxon>
        <taxon>Spermatophyta</taxon>
        <taxon>Magnoliopsida</taxon>
        <taxon>Liliopsida</taxon>
        <taxon>Poales</taxon>
        <taxon>Poaceae</taxon>
        <taxon>PACMAD clade</taxon>
        <taxon>Panicoideae</taxon>
        <taxon>Panicodae</taxon>
        <taxon>Paniceae</taxon>
        <taxon>Cenchrinae</taxon>
        <taxon>Setaria</taxon>
    </lineage>
</organism>
<dbReference type="Gramene" id="TKW06761">
    <property type="protein sequence ID" value="TKW06761"/>
    <property type="gene ID" value="SEVIR_7G261875v2"/>
</dbReference>
<evidence type="ECO:0000256" key="5">
    <source>
        <dbReference type="ARBA" id="ARBA00022821"/>
    </source>
</evidence>
<keyword evidence="5" id="KW-0611">Plant defense</keyword>
<evidence type="ECO:0000256" key="2">
    <source>
        <dbReference type="ARBA" id="ARBA00022614"/>
    </source>
</evidence>
<keyword evidence="9" id="KW-1185">Reference proteome</keyword>
<evidence type="ECO:0000259" key="7">
    <source>
        <dbReference type="SMART" id="SM00382"/>
    </source>
</evidence>
<dbReference type="Gene3D" id="1.10.8.430">
    <property type="entry name" value="Helical domain of apoptotic protease-activating factors"/>
    <property type="match status" value="1"/>
</dbReference>
<keyword evidence="4" id="KW-0547">Nucleotide-binding</keyword>
<dbReference type="FunFam" id="1.10.10.10:FF:000322">
    <property type="entry name" value="Probable disease resistance protein At1g63360"/>
    <property type="match status" value="1"/>
</dbReference>
<proteinExistence type="inferred from homology"/>
<dbReference type="Gene3D" id="3.40.50.300">
    <property type="entry name" value="P-loop containing nucleotide triphosphate hydrolases"/>
    <property type="match status" value="1"/>
</dbReference>
<dbReference type="SMART" id="SM00382">
    <property type="entry name" value="AAA"/>
    <property type="match status" value="1"/>
</dbReference>
<dbReference type="InterPro" id="IPR027417">
    <property type="entry name" value="P-loop_NTPase"/>
</dbReference>
<dbReference type="GO" id="GO:0043531">
    <property type="term" value="F:ADP binding"/>
    <property type="evidence" value="ECO:0007669"/>
    <property type="project" value="InterPro"/>
</dbReference>
<dbReference type="Pfam" id="PF23559">
    <property type="entry name" value="WHD_DRP"/>
    <property type="match status" value="1"/>
</dbReference>
<comment type="similarity">
    <text evidence="1">Belongs to the disease resistance NB-LRR family.</text>
</comment>
<dbReference type="Pfam" id="PF00931">
    <property type="entry name" value="NB-ARC"/>
    <property type="match status" value="1"/>
</dbReference>
<dbReference type="GO" id="GO:0005524">
    <property type="term" value="F:ATP binding"/>
    <property type="evidence" value="ECO:0007669"/>
    <property type="project" value="UniProtKB-KW"/>
</dbReference>
<dbReference type="InterPro" id="IPR041118">
    <property type="entry name" value="Rx_N"/>
</dbReference>
<dbReference type="InterPro" id="IPR002182">
    <property type="entry name" value="NB-ARC"/>
</dbReference>
<dbReference type="InterPro" id="IPR003593">
    <property type="entry name" value="AAA+_ATPase"/>
</dbReference>
<evidence type="ECO:0000256" key="3">
    <source>
        <dbReference type="ARBA" id="ARBA00022737"/>
    </source>
</evidence>
<sequence>MEFAFSAARWVVGKALAPVADGFLEAWAASKNLGSEVDGLMTELQYAQAMLNNTRGRDIDNPALNDLLLKLRLLAYDADDVLDELDYFRIQDELDGTYHAANEHAGGCARDLLLNARHTGRYVANKFKLSSGSPDATRGRQTAQIPKLKFDRVDISTRMTEIVKKLNPICAKVSTVLNLELIGSKGITTATMERPTTSEEITEPRLYGRETELQSVVDSITHGECFANELTVLPIVGPGGIGKTTFTQHVYQEVRSHFQVTIWICVSLDFNADRLAQEAVKKIPEDEKKSGSDQELIEQRLKGKRFLLVLDDIWKCHEDEWEKLLAPFRKGGGKGNMVIVTTRMSDVAKMVKTGDSQIQLDRLGAQDFKDFFDACVSTRHEFWSEHPELSEIGKEIRVKLKCSPLAAKTVGRLLRKQLTLEHWRRVLESKEWELQTSDNDIMPALKISYDYLPLNLKQCFSYCALFPEDYEFESEELVHFWIGLDVLHVGDQSTRIEDVGKSYLIDLVNYGFFKRNEKDNGCHYYVIHDLLHELAVKVSRYDCLSIQTSKVRSIHIPASVRHLSIIVDNKDVEDIITYKDCEKDLGALDKRLQIENIRTLMLFGENVESFSKSFGNLFKKARALRAIFLSGASYIVEDMWHNFSKLVHLRYLRIKGSYHFLETDLPGTISRLYHLKILDIKDSWGCPMPSRYLSNLVSMQHFLVPGYIRLNSDILNVGNLKLLRELRRFEAKKENKGFELKQLAELLELEVLGIYNLEKVKVKEEAVAIKLIQKHHLQELVLDWDINRSDKDPIGEENILESLMPHSNLYKLSITGHGGDTCPSWLGTNLSVKTLESLRLSNVSWKTFPPLGEMWFVGEHCKSCIREQSFKKLKRLELEKVPKLIKWVGNGPSDLFSHLEVLVIKDCPELMELPFSHCAGYEQDVEDNMTWFPKLEKLEITDCPKLSSLPCVPWSSSTCRAKIVRAGSGIKELSFGGHRLEIQGKDTLDSAFWRVLAFHNLSKLEELLVMRCPPLSLVHLEKLSSLRSLWIIDMGDAFCSAEGDGHAGYQFPVKDITIGRYGGSGQRLTRLFSCFPNLLWFRMLKCEKLTGLGVVGLHKRTEALPRPPSISVNQEQQGARAEEEIATSEGVLLLPHLLQRLWISDCQNLVLQGLPGLLDHDEDEGRTGGGGLQGLSSLTLLEIERCPRFLSSYSSSSSSCFPFPTSLVYLALVGVEGMETLLPLSNLTSLKGLHISECGDLKGEGLQSLLAQGRLTELTVHETPKFFAGSSLVPQILQELDTDDVAGVLAAPICALLSSSLTKLSFSWLKEVERFTKEQEETLQLLTSLESIRFCQCDKLQCLPAGLHRLPNLKSLYIHTCKAICSLPKDGLPGSLLELMIYNCQGIRSIHKECLPNSLQKLVIWNCPGIRSLPKVEYLPSSLRELDVGDGNSEELRRHCRKLIGTIPIVRA</sequence>
<evidence type="ECO:0000256" key="1">
    <source>
        <dbReference type="ARBA" id="ARBA00008894"/>
    </source>
</evidence>
<dbReference type="PRINTS" id="PR00364">
    <property type="entry name" value="DISEASERSIST"/>
</dbReference>
<dbReference type="SUPFAM" id="SSF52058">
    <property type="entry name" value="L domain-like"/>
    <property type="match status" value="1"/>
</dbReference>
<dbReference type="SUPFAM" id="SSF52047">
    <property type="entry name" value="RNI-like"/>
    <property type="match status" value="1"/>
</dbReference>
<dbReference type="GO" id="GO:0009626">
    <property type="term" value="P:plant-type hypersensitive response"/>
    <property type="evidence" value="ECO:0007669"/>
    <property type="project" value="UniProtKB-ARBA"/>
</dbReference>
<evidence type="ECO:0000256" key="4">
    <source>
        <dbReference type="ARBA" id="ARBA00022741"/>
    </source>
</evidence>
<keyword evidence="2" id="KW-0433">Leucine-rich repeat</keyword>
<protein>
    <recommendedName>
        <fullName evidence="7">AAA+ ATPase domain-containing protein</fullName>
    </recommendedName>
</protein>
<dbReference type="Gene3D" id="1.20.5.4130">
    <property type="match status" value="1"/>
</dbReference>
<dbReference type="OMA" id="CHEDEWE"/>
<evidence type="ECO:0000256" key="6">
    <source>
        <dbReference type="ARBA" id="ARBA00022840"/>
    </source>
</evidence>
<dbReference type="Gene3D" id="3.80.10.10">
    <property type="entry name" value="Ribonuclease Inhibitor"/>
    <property type="match status" value="4"/>
</dbReference>
<name>A0A4U6TVC5_SETVI</name>
<evidence type="ECO:0000313" key="9">
    <source>
        <dbReference type="Proteomes" id="UP000298652"/>
    </source>
</evidence>
<dbReference type="InterPro" id="IPR056789">
    <property type="entry name" value="LRR_R13L1-DRL21"/>
</dbReference>
<dbReference type="Gene3D" id="1.10.10.10">
    <property type="entry name" value="Winged helix-like DNA-binding domain superfamily/Winged helix DNA-binding domain"/>
    <property type="match status" value="1"/>
</dbReference>
<gene>
    <name evidence="8" type="ORF">SEVIR_7G261875v2</name>
</gene>
<accession>A0A4U6TVC5</accession>
<reference evidence="8" key="1">
    <citation type="submission" date="2019-03" db="EMBL/GenBank/DDBJ databases">
        <title>WGS assembly of Setaria viridis.</title>
        <authorList>
            <person name="Huang P."/>
            <person name="Jenkins J."/>
            <person name="Grimwood J."/>
            <person name="Barry K."/>
            <person name="Healey A."/>
            <person name="Mamidi S."/>
            <person name="Sreedasyam A."/>
            <person name="Shu S."/>
            <person name="Feldman M."/>
            <person name="Wu J."/>
            <person name="Yu Y."/>
            <person name="Chen C."/>
            <person name="Johnson J."/>
            <person name="Rokhsar D."/>
            <person name="Baxter I."/>
            <person name="Schmutz J."/>
            <person name="Brutnell T."/>
            <person name="Kellogg E."/>
        </authorList>
    </citation>
    <scope>NUCLEOTIDE SEQUENCE [LARGE SCALE GENOMIC DNA]</scope>
</reference>
<dbReference type="GO" id="GO:0002758">
    <property type="term" value="P:innate immune response-activating signaling pathway"/>
    <property type="evidence" value="ECO:0007669"/>
    <property type="project" value="UniProtKB-ARBA"/>
</dbReference>
<dbReference type="Pfam" id="PF25019">
    <property type="entry name" value="LRR_R13L1-DRL21"/>
    <property type="match status" value="1"/>
</dbReference>
<keyword evidence="3" id="KW-0677">Repeat</keyword>
<dbReference type="SUPFAM" id="SSF52540">
    <property type="entry name" value="P-loop containing nucleoside triphosphate hydrolases"/>
    <property type="match status" value="1"/>
</dbReference>
<keyword evidence="6" id="KW-0067">ATP-binding</keyword>
<dbReference type="PANTHER" id="PTHR36766:SF70">
    <property type="entry name" value="DISEASE RESISTANCE PROTEIN RGA4"/>
    <property type="match status" value="1"/>
</dbReference>
<dbReference type="Proteomes" id="UP000298652">
    <property type="component" value="Chromosome 7"/>
</dbReference>
<dbReference type="InterPro" id="IPR032675">
    <property type="entry name" value="LRR_dom_sf"/>
</dbReference>
<evidence type="ECO:0000313" key="8">
    <source>
        <dbReference type="EMBL" id="TKW06761.1"/>
    </source>
</evidence>
<dbReference type="PANTHER" id="PTHR36766">
    <property type="entry name" value="PLANT BROAD-SPECTRUM MILDEW RESISTANCE PROTEIN RPW8"/>
    <property type="match status" value="1"/>
</dbReference>
<dbReference type="EMBL" id="CM016558">
    <property type="protein sequence ID" value="TKW06761.1"/>
    <property type="molecule type" value="Genomic_DNA"/>
</dbReference>
<dbReference type="GO" id="GO:0042742">
    <property type="term" value="P:defense response to bacterium"/>
    <property type="evidence" value="ECO:0007669"/>
    <property type="project" value="UniProtKB-ARBA"/>
</dbReference>
<dbReference type="InterPro" id="IPR058922">
    <property type="entry name" value="WHD_DRP"/>
</dbReference>